<organism evidence="1 2">
    <name type="scientific">Taklimakanibacter albus</name>
    <dbReference type="NCBI Taxonomy" id="2800327"/>
    <lineage>
        <taxon>Bacteria</taxon>
        <taxon>Pseudomonadati</taxon>
        <taxon>Pseudomonadota</taxon>
        <taxon>Alphaproteobacteria</taxon>
        <taxon>Hyphomicrobiales</taxon>
        <taxon>Aestuariivirgaceae</taxon>
        <taxon>Taklimakanibacter</taxon>
    </lineage>
</organism>
<evidence type="ECO:0000313" key="1">
    <source>
        <dbReference type="EMBL" id="MBK1870995.1"/>
    </source>
</evidence>
<keyword evidence="2" id="KW-1185">Reference proteome</keyword>
<name>A0ACC5REB6_9HYPH</name>
<sequence>MEREASCACGKLRIACRGEPIRISICHCLACQKRTGSVFGMQARFLKGNVRHIAGDSTRFTREGDSGGTVSFHFCPHCGSTVYWELSGVPEAYAVAVGAFADPTFPAPRVSVYESRRHDWVDLADLPDIERLG</sequence>
<reference evidence="1" key="1">
    <citation type="submission" date="2021-01" db="EMBL/GenBank/DDBJ databases">
        <authorList>
            <person name="Sun Q."/>
        </authorList>
    </citation>
    <scope>NUCLEOTIDE SEQUENCE</scope>
    <source>
        <strain evidence="1">YIM B02566</strain>
    </source>
</reference>
<evidence type="ECO:0000313" key="2">
    <source>
        <dbReference type="Proteomes" id="UP000616151"/>
    </source>
</evidence>
<comment type="caution">
    <text evidence="1">The sequence shown here is derived from an EMBL/GenBank/DDBJ whole genome shotgun (WGS) entry which is preliminary data.</text>
</comment>
<protein>
    <submittedName>
        <fullName evidence="1">GFA family protein</fullName>
    </submittedName>
</protein>
<dbReference type="Proteomes" id="UP000616151">
    <property type="component" value="Unassembled WGS sequence"/>
</dbReference>
<proteinExistence type="predicted"/>
<gene>
    <name evidence="1" type="ORF">JHL16_31810</name>
</gene>
<accession>A0ACC5REB6</accession>
<dbReference type="EMBL" id="JAENHL010000008">
    <property type="protein sequence ID" value="MBK1870995.1"/>
    <property type="molecule type" value="Genomic_DNA"/>
</dbReference>